<comment type="caution">
    <text evidence="5">The sequence shown here is derived from an EMBL/GenBank/DDBJ whole genome shotgun (WGS) entry which is preliminary data.</text>
</comment>
<organism evidence="5 6">
    <name type="scientific">Algoriphagus aquaeductus</name>
    <dbReference type="NCBI Taxonomy" id="475299"/>
    <lineage>
        <taxon>Bacteria</taxon>
        <taxon>Pseudomonadati</taxon>
        <taxon>Bacteroidota</taxon>
        <taxon>Cytophagia</taxon>
        <taxon>Cytophagales</taxon>
        <taxon>Cyclobacteriaceae</taxon>
        <taxon>Algoriphagus</taxon>
    </lineage>
</organism>
<evidence type="ECO:0000256" key="2">
    <source>
        <dbReference type="ARBA" id="ARBA00023125"/>
    </source>
</evidence>
<name>A0A326RRI4_9BACT</name>
<dbReference type="SMART" id="SM00342">
    <property type="entry name" value="HTH_ARAC"/>
    <property type="match status" value="1"/>
</dbReference>
<proteinExistence type="predicted"/>
<dbReference type="Pfam" id="PF12833">
    <property type="entry name" value="HTH_18"/>
    <property type="match status" value="1"/>
</dbReference>
<reference evidence="5 6" key="1">
    <citation type="submission" date="2018-06" db="EMBL/GenBank/DDBJ databases">
        <title>Genomic Encyclopedia of Archaeal and Bacterial Type Strains, Phase II (KMG-II): from individual species to whole genera.</title>
        <authorList>
            <person name="Goeker M."/>
        </authorList>
    </citation>
    <scope>NUCLEOTIDE SEQUENCE [LARGE SCALE GENOMIC DNA]</scope>
    <source>
        <strain evidence="5 6">T4</strain>
    </source>
</reference>
<keyword evidence="1" id="KW-0805">Transcription regulation</keyword>
<dbReference type="PANTHER" id="PTHR43280">
    <property type="entry name" value="ARAC-FAMILY TRANSCRIPTIONAL REGULATOR"/>
    <property type="match status" value="1"/>
</dbReference>
<dbReference type="OrthoDB" id="643086at2"/>
<dbReference type="InterPro" id="IPR020449">
    <property type="entry name" value="Tscrpt_reg_AraC-type_HTH"/>
</dbReference>
<dbReference type="InterPro" id="IPR009057">
    <property type="entry name" value="Homeodomain-like_sf"/>
</dbReference>
<protein>
    <submittedName>
        <fullName evidence="5">AraC family transcriptional regulator</fullName>
    </submittedName>
</protein>
<accession>A0A326RRI4</accession>
<dbReference type="InterPro" id="IPR018060">
    <property type="entry name" value="HTH_AraC"/>
</dbReference>
<evidence type="ECO:0000259" key="4">
    <source>
        <dbReference type="PROSITE" id="PS01124"/>
    </source>
</evidence>
<keyword evidence="2" id="KW-0238">DNA-binding</keyword>
<dbReference type="RefSeq" id="WP_111393335.1">
    <property type="nucleotide sequence ID" value="NZ_QKTX01000009.1"/>
</dbReference>
<dbReference type="GO" id="GO:0043565">
    <property type="term" value="F:sequence-specific DNA binding"/>
    <property type="evidence" value="ECO:0007669"/>
    <property type="project" value="InterPro"/>
</dbReference>
<dbReference type="AlphaFoldDB" id="A0A326RRI4"/>
<evidence type="ECO:0000313" key="6">
    <source>
        <dbReference type="Proteomes" id="UP000248917"/>
    </source>
</evidence>
<dbReference type="Proteomes" id="UP000248917">
    <property type="component" value="Unassembled WGS sequence"/>
</dbReference>
<dbReference type="PRINTS" id="PR00032">
    <property type="entry name" value="HTHARAC"/>
</dbReference>
<dbReference type="PROSITE" id="PS01124">
    <property type="entry name" value="HTH_ARAC_FAMILY_2"/>
    <property type="match status" value="1"/>
</dbReference>
<dbReference type="SUPFAM" id="SSF46689">
    <property type="entry name" value="Homeodomain-like"/>
    <property type="match status" value="1"/>
</dbReference>
<dbReference type="Gene3D" id="1.10.10.60">
    <property type="entry name" value="Homeodomain-like"/>
    <property type="match status" value="2"/>
</dbReference>
<sequence>METIVQINQISQANDLVGKETLHPLVTVIDFSKQQPMRRIKMMMGLYGVFMKVSKESEVQYGRNSYDYQEGTLLAIGLGQVVGLGNPELVETFQPKGWGLMFHPDLLFGTPLAKRIQEYTFFSYSIREALHLSQQERELVLDCFLKIEQELKRGIDKHSRTIIVSTIELLLNYCSRFYDRQFITRDSVHQGLMERFVDFLNDYFQSDKPQSVGLPSVAYFAEQLHLSSNYFGDLVKKETGKTAQEYIQWKIIEIAKERILDPNKTASQVAYELGFKYPQHFTRFFKQQIGMTPGEFRERVN</sequence>
<gene>
    <name evidence="5" type="ORF">CLV31_10951</name>
</gene>
<evidence type="ECO:0000256" key="1">
    <source>
        <dbReference type="ARBA" id="ARBA00023015"/>
    </source>
</evidence>
<dbReference type="GO" id="GO:0003700">
    <property type="term" value="F:DNA-binding transcription factor activity"/>
    <property type="evidence" value="ECO:0007669"/>
    <property type="project" value="InterPro"/>
</dbReference>
<keyword evidence="3" id="KW-0804">Transcription</keyword>
<feature type="domain" description="HTH araC/xylS-type" evidence="4">
    <location>
        <begin position="194"/>
        <end position="299"/>
    </location>
</feature>
<evidence type="ECO:0000256" key="3">
    <source>
        <dbReference type="ARBA" id="ARBA00023163"/>
    </source>
</evidence>
<evidence type="ECO:0000313" key="5">
    <source>
        <dbReference type="EMBL" id="PZV82190.1"/>
    </source>
</evidence>
<keyword evidence="6" id="KW-1185">Reference proteome</keyword>
<dbReference type="EMBL" id="QKTX01000009">
    <property type="protein sequence ID" value="PZV82190.1"/>
    <property type="molecule type" value="Genomic_DNA"/>
</dbReference>
<dbReference type="PANTHER" id="PTHR43280:SF32">
    <property type="entry name" value="TRANSCRIPTIONAL REGULATORY PROTEIN"/>
    <property type="match status" value="1"/>
</dbReference>